<sequence length="202" mass="24240">MIKKIITLIVFLNSLLSFSQIANDSLINSIKKAEKIVLASHEDFYFTREEEGNGKTTLTTLLKIENPSKRIRKKIKRRFKKLEEKRAIVKPLLKNGKPNKSIIREKIELDSKLKQELIEVISKQKNDSIYDGNYCFEPHHTIFIYRKKKWSYIDLCFGCDHYSYSEDLNINKKYFLVTYEDWRNLEAFFRNQNLNYRMQKRK</sequence>
<keyword evidence="1" id="KW-0732">Signal</keyword>
<reference evidence="2 3" key="1">
    <citation type="submission" date="2020-06" db="EMBL/GenBank/DDBJ databases">
        <authorList>
            <person name="Criscuolo A."/>
        </authorList>
    </citation>
    <scope>NUCLEOTIDE SEQUENCE [LARGE SCALE GENOMIC DNA]</scope>
    <source>
        <strain evidence="3">CIP 110025</strain>
    </source>
</reference>
<organism evidence="2 3">
    <name type="scientific">Flavobacterium chungangense</name>
    <dbReference type="NCBI Taxonomy" id="554283"/>
    <lineage>
        <taxon>Bacteria</taxon>
        <taxon>Pseudomonadati</taxon>
        <taxon>Bacteroidota</taxon>
        <taxon>Flavobacteriia</taxon>
        <taxon>Flavobacteriales</taxon>
        <taxon>Flavobacteriaceae</taxon>
        <taxon>Flavobacterium</taxon>
    </lineage>
</organism>
<dbReference type="Proteomes" id="UP000556700">
    <property type="component" value="Unassembled WGS sequence"/>
</dbReference>
<feature type="chain" id="PRO_5028466059" evidence="1">
    <location>
        <begin position="23"/>
        <end position="202"/>
    </location>
</feature>
<evidence type="ECO:0000256" key="1">
    <source>
        <dbReference type="SAM" id="SignalP"/>
    </source>
</evidence>
<dbReference type="RefSeq" id="WP_031457547.1">
    <property type="nucleotide sequence ID" value="NZ_CAIJDO010000365.1"/>
</dbReference>
<gene>
    <name evidence="2" type="ORF">FLACHUCJ7_04636</name>
</gene>
<proteinExistence type="predicted"/>
<keyword evidence="3" id="KW-1185">Reference proteome</keyword>
<accession>A0A6V6ZEL2</accession>
<feature type="signal peptide" evidence="1">
    <location>
        <begin position="1"/>
        <end position="22"/>
    </location>
</feature>
<dbReference type="EMBL" id="CAIJDO010000365">
    <property type="protein sequence ID" value="CAD0009996.1"/>
    <property type="molecule type" value="Genomic_DNA"/>
</dbReference>
<dbReference type="AlphaFoldDB" id="A0A6V6ZEL2"/>
<comment type="caution">
    <text evidence="2">The sequence shown here is derived from an EMBL/GenBank/DDBJ whole genome shotgun (WGS) entry which is preliminary data.</text>
</comment>
<evidence type="ECO:0000313" key="3">
    <source>
        <dbReference type="Proteomes" id="UP000556700"/>
    </source>
</evidence>
<protein>
    <submittedName>
        <fullName evidence="2">Uncharacterized protein</fullName>
    </submittedName>
</protein>
<evidence type="ECO:0000313" key="2">
    <source>
        <dbReference type="EMBL" id="CAD0009996.1"/>
    </source>
</evidence>
<name>A0A6V6ZEL2_9FLAO</name>